<dbReference type="RefSeq" id="WP_336588723.1">
    <property type="nucleotide sequence ID" value="NZ_JBBAXC010000022.1"/>
</dbReference>
<feature type="transmembrane region" description="Helical" evidence="1">
    <location>
        <begin position="164"/>
        <end position="184"/>
    </location>
</feature>
<feature type="transmembrane region" description="Helical" evidence="1">
    <location>
        <begin position="196"/>
        <end position="215"/>
    </location>
</feature>
<name>A0ABU8HIP6_9BACI</name>
<reference evidence="2 3" key="1">
    <citation type="journal article" date="2018" name="J. Microbiol.">
        <title>Bacillus spongiae sp. nov., isolated from sponge of Jeju Island.</title>
        <authorList>
            <person name="Lee G.E."/>
            <person name="Im W.T."/>
            <person name="Park J.S."/>
        </authorList>
    </citation>
    <scope>NUCLEOTIDE SEQUENCE [LARGE SCALE GENOMIC DNA]</scope>
    <source>
        <strain evidence="2 3">135PIL107-10</strain>
    </source>
</reference>
<dbReference type="Proteomes" id="UP001312865">
    <property type="component" value="Unassembled WGS sequence"/>
</dbReference>
<gene>
    <name evidence="2" type="ORF">WAK64_19700</name>
</gene>
<feature type="transmembrane region" description="Helical" evidence="1">
    <location>
        <begin position="12"/>
        <end position="31"/>
    </location>
</feature>
<evidence type="ECO:0000313" key="3">
    <source>
        <dbReference type="Proteomes" id="UP001312865"/>
    </source>
</evidence>
<feature type="transmembrane region" description="Helical" evidence="1">
    <location>
        <begin position="38"/>
        <end position="60"/>
    </location>
</feature>
<keyword evidence="1" id="KW-1133">Transmembrane helix</keyword>
<dbReference type="EMBL" id="JBBAXC010000022">
    <property type="protein sequence ID" value="MEI5909279.1"/>
    <property type="molecule type" value="Genomic_DNA"/>
</dbReference>
<keyword evidence="3" id="KW-1185">Reference proteome</keyword>
<feature type="transmembrane region" description="Helical" evidence="1">
    <location>
        <begin position="135"/>
        <end position="157"/>
    </location>
</feature>
<feature type="transmembrane region" description="Helical" evidence="1">
    <location>
        <begin position="72"/>
        <end position="96"/>
    </location>
</feature>
<keyword evidence="1" id="KW-0812">Transmembrane</keyword>
<protein>
    <recommendedName>
        <fullName evidence="4">DUF4203 domain-containing protein</fullName>
    </recommendedName>
</protein>
<organism evidence="2 3">
    <name type="scientific">Bacillus spongiae</name>
    <dbReference type="NCBI Taxonomy" id="2683610"/>
    <lineage>
        <taxon>Bacteria</taxon>
        <taxon>Bacillati</taxon>
        <taxon>Bacillota</taxon>
        <taxon>Bacilli</taxon>
        <taxon>Bacillales</taxon>
        <taxon>Bacillaceae</taxon>
        <taxon>Bacillus</taxon>
    </lineage>
</organism>
<accession>A0ABU8HIP6</accession>
<evidence type="ECO:0008006" key="4">
    <source>
        <dbReference type="Google" id="ProtNLM"/>
    </source>
</evidence>
<keyword evidence="1" id="KW-0472">Membrane</keyword>
<feature type="transmembrane region" description="Helical" evidence="1">
    <location>
        <begin position="108"/>
        <end position="129"/>
    </location>
</feature>
<proteinExistence type="predicted"/>
<evidence type="ECO:0000256" key="1">
    <source>
        <dbReference type="SAM" id="Phobius"/>
    </source>
</evidence>
<evidence type="ECO:0000313" key="2">
    <source>
        <dbReference type="EMBL" id="MEI5909279.1"/>
    </source>
</evidence>
<comment type="caution">
    <text evidence="2">The sequence shown here is derived from an EMBL/GenBank/DDBJ whole genome shotgun (WGS) entry which is preliminary data.</text>
</comment>
<sequence>MGIVFEEAFIVGLIILVVAVIIAALTLVLSFKKDDRICCLVGGVAIGVLSTALGILTFGVNNATFDSFPEVFTILAILTLIMIAAFVSAFTLLSAIKKKEFCCLGGGIALAGIGLGTGIILATLASTTVGDLNEILIILLGILLLIVLLIALFVILISLKKRQSLCCIAGVIAVTGVGLGISSLGAVDIGIGDQSIVWGILMISILLLGGLTIFLSSPKNDK</sequence>